<evidence type="ECO:0000256" key="3">
    <source>
        <dbReference type="ARBA" id="ARBA00023015"/>
    </source>
</evidence>
<dbReference type="PANTHER" id="PTHR34236">
    <property type="entry name" value="DIMETHYL SULFOXIDE REDUCTASE TRANSCRIPTIONAL ACTIVATOR"/>
    <property type="match status" value="1"/>
</dbReference>
<dbReference type="Gene3D" id="3.40.50.2300">
    <property type="match status" value="1"/>
</dbReference>
<keyword evidence="1" id="KW-0808">Transferase</keyword>
<keyword evidence="3" id="KW-0805">Transcription regulation</keyword>
<dbReference type="InterPro" id="IPR001789">
    <property type="entry name" value="Sig_transdc_resp-reg_receiver"/>
</dbReference>
<dbReference type="GO" id="GO:0016301">
    <property type="term" value="F:kinase activity"/>
    <property type="evidence" value="ECO:0007669"/>
    <property type="project" value="UniProtKB-KW"/>
</dbReference>
<dbReference type="Pfam" id="PF00072">
    <property type="entry name" value="Response_reg"/>
    <property type="match status" value="1"/>
</dbReference>
<dbReference type="Gene3D" id="1.10.10.10">
    <property type="entry name" value="Winged helix-like DNA-binding domain superfamily/Winged helix DNA-binding domain"/>
    <property type="match status" value="1"/>
</dbReference>
<proteinExistence type="predicted"/>
<dbReference type="Pfam" id="PF15915">
    <property type="entry name" value="BAT"/>
    <property type="match status" value="1"/>
</dbReference>
<evidence type="ECO:0000313" key="9">
    <source>
        <dbReference type="Proteomes" id="UP000198882"/>
    </source>
</evidence>
<reference evidence="9" key="1">
    <citation type="submission" date="2016-10" db="EMBL/GenBank/DDBJ databases">
        <authorList>
            <person name="Varghese N."/>
            <person name="Submissions S."/>
        </authorList>
    </citation>
    <scope>NUCLEOTIDE SEQUENCE [LARGE SCALE GENOMIC DNA]</scope>
    <source>
        <strain evidence="9">B4,CECT 8067,JCM 17497</strain>
    </source>
</reference>
<dbReference type="PANTHER" id="PTHR34236:SF1">
    <property type="entry name" value="DIMETHYL SULFOXIDE REDUCTASE TRANSCRIPTIONAL ACTIVATOR"/>
    <property type="match status" value="1"/>
</dbReference>
<dbReference type="SUPFAM" id="SSF52172">
    <property type="entry name" value="CheY-like"/>
    <property type="match status" value="1"/>
</dbReference>
<keyword evidence="9" id="KW-1185">Reference proteome</keyword>
<accession>A0A1G9B4R9</accession>
<sequence length="728" mass="79726">MIADDTFRVLLIEDNPGDARLIEEMLRETTVPLSSIKSGSGDTPHPEPGTGTMELLHADRLETGLQQLAESTVDIVLLDLGLPDSTGLETLTTVLEHSVAVPIVVLTGLSDESVGIRAVQQGAQAYLVKDEIGSELLSRSLRHALERHQRETQLTALSTVSRELMAMTSFDDIAERAVTAAADSLDFPVAMVCLYDTDHGTLRPLAATDRAEEPLPTENPTGDVADVSTRLTSSCAEIVGRAFATDQVLIDADGSSQTDRTNAEFPLDSRIVFPLATHGVFLLGSASSPTIPSTGVDYAKILATNTQAALERLERERRLQEREAELETQTESLEQLDQINAMIRDIVQGVVHATTRTEIEQAVCDRLVAADSFRFAWIGVHDALTQALTPHARAGVEDGYLESVTITTDESQTGRGPGGTAVRTRELQVIEDTMRDLSYAPWREETMKRGYRSIASIPLVYAETLYGVLTIYADRPGIFTDRVQAVLSELGETIAHAINGVESKKALISDRVVELKFQVRDAELVFLELTDAVDCEITFESVVPRTDDRLRVFFSTHGAPVEEVVAFAERALAIDDLALVAEREGGCVFECTLREPNVVSFCLEQGVTVQTLTAEHGTGQLTVELSSNADVRGFAERFQSTYPESTLVASREDERSVQTRQAFQTTLDDRLTERQAEVLRTAFFSGYFESPRASSGRDVAATLDIAQPTFNHHLRAALRKLLTLLYTD</sequence>
<dbReference type="STRING" id="1095776.SAMN04515672_2822"/>
<evidence type="ECO:0000313" key="8">
    <source>
        <dbReference type="EMBL" id="SDK34546.1"/>
    </source>
</evidence>
<protein>
    <submittedName>
        <fullName evidence="8">Response regulator receiver domain-containing protein</fullName>
    </submittedName>
</protein>
<dbReference type="InterPro" id="IPR007050">
    <property type="entry name" value="HTH_bacterioopsin"/>
</dbReference>
<feature type="coiled-coil region" evidence="6">
    <location>
        <begin position="303"/>
        <end position="339"/>
    </location>
</feature>
<dbReference type="AlphaFoldDB" id="A0A1G9B4R9"/>
<feature type="modified residue" description="4-aspartylphosphate" evidence="5">
    <location>
        <position position="79"/>
    </location>
</feature>
<keyword evidence="5" id="KW-0597">Phosphoprotein</keyword>
<dbReference type="EMBL" id="FNFE01000004">
    <property type="protein sequence ID" value="SDK34546.1"/>
    <property type="molecule type" value="Genomic_DNA"/>
</dbReference>
<dbReference type="OrthoDB" id="342253at2157"/>
<name>A0A1G9B4R9_9EURY</name>
<dbReference type="InterPro" id="IPR031803">
    <property type="entry name" value="BAT_GAF/HTH-assoc"/>
</dbReference>
<evidence type="ECO:0000256" key="6">
    <source>
        <dbReference type="SAM" id="Coils"/>
    </source>
</evidence>
<keyword evidence="4" id="KW-0804">Transcription</keyword>
<dbReference type="InterPro" id="IPR036388">
    <property type="entry name" value="WH-like_DNA-bd_sf"/>
</dbReference>
<dbReference type="SMART" id="SM00448">
    <property type="entry name" value="REC"/>
    <property type="match status" value="1"/>
</dbReference>
<dbReference type="Pfam" id="PF04967">
    <property type="entry name" value="HTH_10"/>
    <property type="match status" value="1"/>
</dbReference>
<evidence type="ECO:0000256" key="5">
    <source>
        <dbReference type="PROSITE-ProRule" id="PRU00169"/>
    </source>
</evidence>
<evidence type="ECO:0000259" key="7">
    <source>
        <dbReference type="PROSITE" id="PS50110"/>
    </source>
</evidence>
<dbReference type="CDD" id="cd00156">
    <property type="entry name" value="REC"/>
    <property type="match status" value="1"/>
</dbReference>
<dbReference type="InterPro" id="IPR003018">
    <property type="entry name" value="GAF"/>
</dbReference>
<dbReference type="Proteomes" id="UP000198882">
    <property type="component" value="Unassembled WGS sequence"/>
</dbReference>
<dbReference type="Pfam" id="PF13185">
    <property type="entry name" value="GAF_2"/>
    <property type="match status" value="2"/>
</dbReference>
<organism evidence="8 9">
    <name type="scientific">Natronorubrum texcoconense</name>
    <dbReference type="NCBI Taxonomy" id="1095776"/>
    <lineage>
        <taxon>Archaea</taxon>
        <taxon>Methanobacteriati</taxon>
        <taxon>Methanobacteriota</taxon>
        <taxon>Stenosarchaea group</taxon>
        <taxon>Halobacteria</taxon>
        <taxon>Halobacteriales</taxon>
        <taxon>Natrialbaceae</taxon>
        <taxon>Natronorubrum</taxon>
    </lineage>
</organism>
<evidence type="ECO:0000256" key="1">
    <source>
        <dbReference type="ARBA" id="ARBA00022679"/>
    </source>
</evidence>
<dbReference type="RefSeq" id="WP_090307823.1">
    <property type="nucleotide sequence ID" value="NZ_FNFE01000004.1"/>
</dbReference>
<dbReference type="SUPFAM" id="SSF55781">
    <property type="entry name" value="GAF domain-like"/>
    <property type="match status" value="2"/>
</dbReference>
<dbReference type="InterPro" id="IPR011006">
    <property type="entry name" value="CheY-like_superfamily"/>
</dbReference>
<dbReference type="GO" id="GO:0000160">
    <property type="term" value="P:phosphorelay signal transduction system"/>
    <property type="evidence" value="ECO:0007669"/>
    <property type="project" value="InterPro"/>
</dbReference>
<evidence type="ECO:0000256" key="2">
    <source>
        <dbReference type="ARBA" id="ARBA00022777"/>
    </source>
</evidence>
<keyword evidence="6" id="KW-0175">Coiled coil</keyword>
<dbReference type="PROSITE" id="PS50110">
    <property type="entry name" value="RESPONSE_REGULATORY"/>
    <property type="match status" value="1"/>
</dbReference>
<evidence type="ECO:0000256" key="4">
    <source>
        <dbReference type="ARBA" id="ARBA00023163"/>
    </source>
</evidence>
<keyword evidence="2" id="KW-0418">Kinase</keyword>
<dbReference type="Gene3D" id="3.30.450.40">
    <property type="match status" value="2"/>
</dbReference>
<dbReference type="SMART" id="SM00065">
    <property type="entry name" value="GAF"/>
    <property type="match status" value="2"/>
</dbReference>
<feature type="domain" description="Response regulatory" evidence="7">
    <location>
        <begin position="8"/>
        <end position="144"/>
    </location>
</feature>
<gene>
    <name evidence="8" type="ORF">SAMN04515672_2822</name>
</gene>
<dbReference type="InterPro" id="IPR029016">
    <property type="entry name" value="GAF-like_dom_sf"/>
</dbReference>